<reference evidence="2" key="3">
    <citation type="submission" date="2017-09" db="EMBL/GenBank/DDBJ databases">
        <authorList>
            <person name="Goris T."/>
        </authorList>
    </citation>
    <scope>NUCLEOTIDE SEQUENCE</scope>
    <source>
        <strain evidence="2">JPD-1</strain>
    </source>
</reference>
<dbReference type="Proteomes" id="UP000196005">
    <property type="component" value="Chromosome"/>
</dbReference>
<reference evidence="2" key="5">
    <citation type="journal article" date="2020" name="MicrobiologyOpen">
        <title>Tetrachloroethene respiration in Sulfurospirillum species is regulated by a two-component system as unraveled by comparative genomics, transcriptomics, and regulator binding studies.</title>
        <authorList>
            <person name="Esken J."/>
            <person name="Goris T."/>
            <person name="Gadkari J."/>
            <person name="Bischler T."/>
            <person name="Forstner K.U."/>
            <person name="Sharma C.M."/>
            <person name="Diekert G."/>
            <person name="Schubert T."/>
        </authorList>
    </citation>
    <scope>NUCLEOTIDE SEQUENCE</scope>
    <source>
        <strain evidence="2">JPD-1</strain>
    </source>
</reference>
<proteinExistence type="predicted"/>
<dbReference type="RefSeq" id="WP_087439356.1">
    <property type="nucleotide sequence ID" value="NZ_CP021416.1"/>
</dbReference>
<dbReference type="OrthoDB" id="5328666at2"/>
<evidence type="ECO:0000313" key="3">
    <source>
        <dbReference type="Proteomes" id="UP000196005"/>
    </source>
</evidence>
<dbReference type="EMBL" id="CP021416">
    <property type="protein sequence ID" value="ARU49638.1"/>
    <property type="molecule type" value="Genomic_DNA"/>
</dbReference>
<dbReference type="GO" id="GO:0071973">
    <property type="term" value="P:bacterial-type flagellum-dependent cell motility"/>
    <property type="evidence" value="ECO:0007669"/>
    <property type="project" value="InterPro"/>
</dbReference>
<dbReference type="Pfam" id="PF02050">
    <property type="entry name" value="FliJ"/>
    <property type="match status" value="1"/>
</dbReference>
<reference evidence="3" key="1">
    <citation type="submission" date="2017-05" db="EMBL/GenBank/DDBJ databases">
        <title>Dechlorination kinetics govern the competition between two new strains of the genus Sulfurospirillum.</title>
        <authorList>
            <person name="Buttet G.F."/>
            <person name="Murray A.M."/>
            <person name="Goris T."/>
            <person name="Burion M."/>
            <person name="Lin B."/>
            <person name="Rolle M."/>
            <person name="Maillard J."/>
        </authorList>
    </citation>
    <scope>NUCLEOTIDE SEQUENCE [LARGE SCALE GENOMIC DNA]</scope>
    <source>
        <strain evidence="3">SL2-1</strain>
    </source>
</reference>
<accession>A0A290HV18</accession>
<dbReference type="AlphaFoldDB" id="A0A1Y0HNF6"/>
<evidence type="ECO:0000313" key="4">
    <source>
        <dbReference type="Proteomes" id="UP000217349"/>
    </source>
</evidence>
<sequence>MKSQFSKIAKIRKQKRDAIERELLKSQNKERMLNHKIAALYDEISAVQIPKEGMISLLLMVGEQKSILSRDKKRCEQELIAVQRNTKQLQSEYKKAHIEYEKFKYLEEQELQTMMEKIKREEQLYLDEISTMLFAGEISKKGRE</sequence>
<evidence type="ECO:0000313" key="2">
    <source>
        <dbReference type="EMBL" id="ATB70494.1"/>
    </source>
</evidence>
<reference evidence="1" key="4">
    <citation type="journal article" date="2018" name="FEMS Microbiol. Ecol.">
        <title>Coexistence of two distinct Sulfurospirillum populations respiring tetrachloroethene-genomic and kinetic considerations. .</title>
        <authorList>
            <person name="Buttet G.F."/>
            <person name="Murray A.M."/>
            <person name="Goris T."/>
            <person name="Burion M."/>
            <person name="Jin B."/>
            <person name="Rolle M."/>
            <person name="Holliger C."/>
            <person name="Maillard J."/>
        </authorList>
    </citation>
    <scope>NUCLEOTIDE SEQUENCE</scope>
    <source>
        <strain evidence="1">SL2-1</strain>
    </source>
</reference>
<gene>
    <name evidence="1" type="ORF">Sdiek1_2488</name>
    <name evidence="2" type="ORF">SJPD1_2398</name>
</gene>
<dbReference type="Proteomes" id="UP000217349">
    <property type="component" value="Chromosome"/>
</dbReference>
<reference evidence="4" key="2">
    <citation type="submission" date="2017-09" db="EMBL/GenBank/DDBJ databases">
        <title>The complete genome of Sulfurospirillum sp. JPD-1.</title>
        <authorList>
            <person name="Goris T."/>
        </authorList>
    </citation>
    <scope>NUCLEOTIDE SEQUENCE [LARGE SCALE GENOMIC DNA]</scope>
    <source>
        <strain evidence="4">JPD-1</strain>
    </source>
</reference>
<keyword evidence="3" id="KW-1185">Reference proteome</keyword>
<dbReference type="EMBL" id="CP023275">
    <property type="protein sequence ID" value="ATB70494.1"/>
    <property type="molecule type" value="Genomic_DNA"/>
</dbReference>
<accession>A0A1Y0HNF6</accession>
<dbReference type="GO" id="GO:0009288">
    <property type="term" value="C:bacterial-type flagellum"/>
    <property type="evidence" value="ECO:0007669"/>
    <property type="project" value="InterPro"/>
</dbReference>
<dbReference type="KEGG" id="sulj:SJPD1_2398"/>
<dbReference type="KEGG" id="suls:Sdiek1_2488"/>
<organism evidence="1 3">
    <name type="scientific">Sulfurospirillum diekertiae</name>
    <dbReference type="NCBI Taxonomy" id="1854492"/>
    <lineage>
        <taxon>Bacteria</taxon>
        <taxon>Pseudomonadati</taxon>
        <taxon>Campylobacterota</taxon>
        <taxon>Epsilonproteobacteria</taxon>
        <taxon>Campylobacterales</taxon>
        <taxon>Sulfurospirillaceae</taxon>
        <taxon>Sulfurospirillum</taxon>
    </lineage>
</organism>
<dbReference type="InterPro" id="IPR012823">
    <property type="entry name" value="Flagell_FliJ"/>
</dbReference>
<protein>
    <submittedName>
        <fullName evidence="2">FliJ domain-containing protein</fullName>
    </submittedName>
</protein>
<evidence type="ECO:0000313" key="1">
    <source>
        <dbReference type="EMBL" id="ARU49638.1"/>
    </source>
</evidence>
<name>A0A1Y0HNF6_9BACT</name>